<name>A0ABD1N0R9_9FABA</name>
<sequence length="91" mass="10028">MAAESLMQLMRLLGEDDHVDEPQPQPRRNHNTARVRAPHHNAQFHDLPPQSFSNGGSQNMKALINNTGFGNGNGNGSIVFGNFDASKRTFN</sequence>
<accession>A0ABD1N0R9</accession>
<dbReference type="Proteomes" id="UP001603857">
    <property type="component" value="Unassembled WGS sequence"/>
</dbReference>
<reference evidence="2 3" key="1">
    <citation type="submission" date="2024-08" db="EMBL/GenBank/DDBJ databases">
        <title>Insights into the chromosomal genome structure of Flemingia macrophylla.</title>
        <authorList>
            <person name="Ding Y."/>
            <person name="Zhao Y."/>
            <person name="Bi W."/>
            <person name="Wu M."/>
            <person name="Zhao G."/>
            <person name="Gong Y."/>
            <person name="Li W."/>
            <person name="Zhang P."/>
        </authorList>
    </citation>
    <scope>NUCLEOTIDE SEQUENCE [LARGE SCALE GENOMIC DNA]</scope>
    <source>
        <strain evidence="2">DYQJB</strain>
        <tissue evidence="2">Leaf</tissue>
    </source>
</reference>
<comment type="caution">
    <text evidence="2">The sequence shown here is derived from an EMBL/GenBank/DDBJ whole genome shotgun (WGS) entry which is preliminary data.</text>
</comment>
<organism evidence="2 3">
    <name type="scientific">Flemingia macrophylla</name>
    <dbReference type="NCBI Taxonomy" id="520843"/>
    <lineage>
        <taxon>Eukaryota</taxon>
        <taxon>Viridiplantae</taxon>
        <taxon>Streptophyta</taxon>
        <taxon>Embryophyta</taxon>
        <taxon>Tracheophyta</taxon>
        <taxon>Spermatophyta</taxon>
        <taxon>Magnoliopsida</taxon>
        <taxon>eudicotyledons</taxon>
        <taxon>Gunneridae</taxon>
        <taxon>Pentapetalae</taxon>
        <taxon>rosids</taxon>
        <taxon>fabids</taxon>
        <taxon>Fabales</taxon>
        <taxon>Fabaceae</taxon>
        <taxon>Papilionoideae</taxon>
        <taxon>50 kb inversion clade</taxon>
        <taxon>NPAAA clade</taxon>
        <taxon>indigoferoid/millettioid clade</taxon>
        <taxon>Phaseoleae</taxon>
        <taxon>Flemingia</taxon>
    </lineage>
</organism>
<feature type="region of interest" description="Disordered" evidence="1">
    <location>
        <begin position="1"/>
        <end position="59"/>
    </location>
</feature>
<feature type="compositionally biased region" description="Polar residues" evidence="1">
    <location>
        <begin position="50"/>
        <end position="59"/>
    </location>
</feature>
<protein>
    <submittedName>
        <fullName evidence="2">Uncharacterized protein</fullName>
    </submittedName>
</protein>
<dbReference type="EMBL" id="JBGMDY010000003">
    <property type="protein sequence ID" value="KAL2341685.1"/>
    <property type="molecule type" value="Genomic_DNA"/>
</dbReference>
<proteinExistence type="predicted"/>
<evidence type="ECO:0000313" key="2">
    <source>
        <dbReference type="EMBL" id="KAL2341685.1"/>
    </source>
</evidence>
<feature type="compositionally biased region" description="Basic residues" evidence="1">
    <location>
        <begin position="27"/>
        <end position="39"/>
    </location>
</feature>
<evidence type="ECO:0000313" key="3">
    <source>
        <dbReference type="Proteomes" id="UP001603857"/>
    </source>
</evidence>
<dbReference type="AlphaFoldDB" id="A0ABD1N0R9"/>
<keyword evidence="3" id="KW-1185">Reference proteome</keyword>
<gene>
    <name evidence="2" type="ORF">Fmac_009625</name>
</gene>
<evidence type="ECO:0000256" key="1">
    <source>
        <dbReference type="SAM" id="MobiDB-lite"/>
    </source>
</evidence>